<protein>
    <recommendedName>
        <fullName evidence="3">Signal peptidase I</fullName>
        <ecNumber evidence="3">3.4.21.89</ecNumber>
    </recommendedName>
</protein>
<dbReference type="SUPFAM" id="SSF51306">
    <property type="entry name" value="LexA/Signal peptidase"/>
    <property type="match status" value="1"/>
</dbReference>
<comment type="subcellular location">
    <subcellularLocation>
        <location evidence="1">Cell membrane</location>
        <topology evidence="1">Single-pass type II membrane protein</topology>
    </subcellularLocation>
    <subcellularLocation>
        <location evidence="3">Membrane</location>
        <topology evidence="3">Single-pass type II membrane protein</topology>
    </subcellularLocation>
</comment>
<accession>F9Q1G4</accession>
<gene>
    <name evidence="5" type="primary">lepB_1</name>
    <name evidence="5" type="ORF">HMPREF9950_0885</name>
</gene>
<proteinExistence type="inferred from homology"/>
<dbReference type="NCBIfam" id="TIGR02227">
    <property type="entry name" value="sigpep_I_bact"/>
    <property type="match status" value="1"/>
</dbReference>
<dbReference type="GO" id="GO:0004252">
    <property type="term" value="F:serine-type endopeptidase activity"/>
    <property type="evidence" value="ECO:0007669"/>
    <property type="project" value="InterPro"/>
</dbReference>
<evidence type="ECO:0000259" key="4">
    <source>
        <dbReference type="Pfam" id="PF10502"/>
    </source>
</evidence>
<evidence type="ECO:0000256" key="1">
    <source>
        <dbReference type="ARBA" id="ARBA00004401"/>
    </source>
</evidence>
<dbReference type="Pfam" id="PF10502">
    <property type="entry name" value="Peptidase_S26"/>
    <property type="match status" value="1"/>
</dbReference>
<dbReference type="Proteomes" id="UP000005621">
    <property type="component" value="Unassembled WGS sequence"/>
</dbReference>
<dbReference type="PANTHER" id="PTHR43390">
    <property type="entry name" value="SIGNAL PEPTIDASE I"/>
    <property type="match status" value="1"/>
</dbReference>
<name>F9Q1G4_STROR</name>
<comment type="similarity">
    <text evidence="2 3">Belongs to the peptidase S26 family.</text>
</comment>
<keyword evidence="3" id="KW-0645">Protease</keyword>
<feature type="domain" description="Peptidase S26" evidence="4">
    <location>
        <begin position="1"/>
        <end position="119"/>
    </location>
</feature>
<dbReference type="InterPro" id="IPR000223">
    <property type="entry name" value="Pept_S26A_signal_pept_1"/>
</dbReference>
<dbReference type="CDD" id="cd06530">
    <property type="entry name" value="S26_SPase_I"/>
    <property type="match status" value="1"/>
</dbReference>
<keyword evidence="3" id="KW-0378">Hydrolase</keyword>
<dbReference type="EMBL" id="AFUU01000003">
    <property type="protein sequence ID" value="EGV01419.1"/>
    <property type="molecule type" value="Genomic_DNA"/>
</dbReference>
<dbReference type="GO" id="GO:0006465">
    <property type="term" value="P:signal peptide processing"/>
    <property type="evidence" value="ECO:0007669"/>
    <property type="project" value="InterPro"/>
</dbReference>
<dbReference type="GO" id="GO:0009003">
    <property type="term" value="F:signal peptidase activity"/>
    <property type="evidence" value="ECO:0007669"/>
    <property type="project" value="UniProtKB-EC"/>
</dbReference>
<dbReference type="Gene3D" id="2.10.109.10">
    <property type="entry name" value="Umud Fragment, subunit A"/>
    <property type="match status" value="1"/>
</dbReference>
<dbReference type="GO" id="GO:0005886">
    <property type="term" value="C:plasma membrane"/>
    <property type="evidence" value="ECO:0007669"/>
    <property type="project" value="UniProtKB-SubCell"/>
</dbReference>
<comment type="caution">
    <text evidence="5">The sequence shown here is derived from an EMBL/GenBank/DDBJ whole genome shotgun (WGS) entry which is preliminary data.</text>
</comment>
<evidence type="ECO:0000256" key="3">
    <source>
        <dbReference type="RuleBase" id="RU362042"/>
    </source>
</evidence>
<dbReference type="InterPro" id="IPR036286">
    <property type="entry name" value="LexA/Signal_pep-like_sf"/>
</dbReference>
<organism evidence="5 6">
    <name type="scientific">Streptococcus oralis SK313</name>
    <dbReference type="NCBI Taxonomy" id="1035190"/>
    <lineage>
        <taxon>Bacteria</taxon>
        <taxon>Bacillati</taxon>
        <taxon>Bacillota</taxon>
        <taxon>Bacilli</taxon>
        <taxon>Lactobacillales</taxon>
        <taxon>Streptococcaceae</taxon>
        <taxon>Streptococcus</taxon>
    </lineage>
</organism>
<dbReference type="EC" id="3.4.21.89" evidence="3"/>
<evidence type="ECO:0000313" key="6">
    <source>
        <dbReference type="Proteomes" id="UP000005621"/>
    </source>
</evidence>
<dbReference type="PANTHER" id="PTHR43390:SF1">
    <property type="entry name" value="CHLOROPLAST PROCESSING PEPTIDASE"/>
    <property type="match status" value="1"/>
</dbReference>
<sequence>MKPALKDGDLVVYYRLDKRYSIGDLLVYSYKGKERVARVIATEGSTIDINENGLIINGSPQQEQDIYKETLLYKEGATFPMKVPAGQLFVLGDNRTTAVDSRAFGTIPIQDTQGKVVTVIRRRGF</sequence>
<evidence type="ECO:0000313" key="5">
    <source>
        <dbReference type="EMBL" id="EGV01419.1"/>
    </source>
</evidence>
<evidence type="ECO:0000256" key="2">
    <source>
        <dbReference type="ARBA" id="ARBA00009370"/>
    </source>
</evidence>
<comment type="catalytic activity">
    <reaction evidence="3">
        <text>Cleavage of hydrophobic, N-terminal signal or leader sequences from secreted and periplasmic proteins.</text>
        <dbReference type="EC" id="3.4.21.89"/>
    </reaction>
</comment>
<dbReference type="PRINTS" id="PR00727">
    <property type="entry name" value="LEADERPTASE"/>
</dbReference>
<dbReference type="PATRIC" id="fig|1035190.4.peg.431"/>
<reference evidence="5 6" key="1">
    <citation type="submission" date="2011-07" db="EMBL/GenBank/DDBJ databases">
        <authorList>
            <person name="Harkins D.M."/>
            <person name="Madupu R."/>
            <person name="Durkin A.S."/>
            <person name="Torralba M."/>
            <person name="Methe B."/>
            <person name="Sutton G.G."/>
            <person name="Nelson K.E."/>
        </authorList>
    </citation>
    <scope>NUCLEOTIDE SEQUENCE [LARGE SCALE GENOMIC DNA]</scope>
    <source>
        <strain evidence="5 6">SK313</strain>
    </source>
</reference>
<dbReference type="AlphaFoldDB" id="F9Q1G4"/>
<dbReference type="InterPro" id="IPR019533">
    <property type="entry name" value="Peptidase_S26"/>
</dbReference>